<dbReference type="EMBL" id="PXYW01000078">
    <property type="protein sequence ID" value="PSR30474.1"/>
    <property type="molecule type" value="Genomic_DNA"/>
</dbReference>
<dbReference type="Proteomes" id="UP000242972">
    <property type="component" value="Unassembled WGS sequence"/>
</dbReference>
<dbReference type="PROSITE" id="PS51257">
    <property type="entry name" value="PROKAR_LIPOPROTEIN"/>
    <property type="match status" value="1"/>
</dbReference>
<reference evidence="2 3" key="1">
    <citation type="journal article" date="2014" name="BMC Genomics">
        <title>Comparison of environmental and isolate Sulfobacillus genomes reveals diverse carbon, sulfur, nitrogen, and hydrogen metabolisms.</title>
        <authorList>
            <person name="Justice N.B."/>
            <person name="Norman A."/>
            <person name="Brown C.T."/>
            <person name="Singh A."/>
            <person name="Thomas B.C."/>
            <person name="Banfield J.F."/>
        </authorList>
    </citation>
    <scope>NUCLEOTIDE SEQUENCE [LARGE SCALE GENOMIC DNA]</scope>
    <source>
        <strain evidence="2">AMDSBA4</strain>
    </source>
</reference>
<dbReference type="AlphaFoldDB" id="A0A2T2X7I8"/>
<protein>
    <submittedName>
        <fullName evidence="2">Uncharacterized protein</fullName>
    </submittedName>
</protein>
<proteinExistence type="predicted"/>
<keyword evidence="1" id="KW-0472">Membrane</keyword>
<evidence type="ECO:0000256" key="1">
    <source>
        <dbReference type="SAM" id="Phobius"/>
    </source>
</evidence>
<gene>
    <name evidence="2" type="ORF">C7B46_17790</name>
</gene>
<name>A0A2T2X7I8_9FIRM</name>
<keyword evidence="1" id="KW-1133">Transmembrane helix</keyword>
<comment type="caution">
    <text evidence="2">The sequence shown here is derived from an EMBL/GenBank/DDBJ whole genome shotgun (WGS) entry which is preliminary data.</text>
</comment>
<organism evidence="2 3">
    <name type="scientific">Sulfobacillus benefaciens</name>
    <dbReference type="NCBI Taxonomy" id="453960"/>
    <lineage>
        <taxon>Bacteria</taxon>
        <taxon>Bacillati</taxon>
        <taxon>Bacillota</taxon>
        <taxon>Clostridia</taxon>
        <taxon>Eubacteriales</taxon>
        <taxon>Clostridiales Family XVII. Incertae Sedis</taxon>
        <taxon>Sulfobacillus</taxon>
    </lineage>
</organism>
<sequence>MIQVRRVRFRWRRALTVLLTVYFTIWIGISCWHMVGLWREEQQWHQKIAVAREQQSQLRADVRQLQNPTAVKNMIQGTQPIPDPAVTGP</sequence>
<feature type="transmembrane region" description="Helical" evidence="1">
    <location>
        <begin position="14"/>
        <end position="35"/>
    </location>
</feature>
<evidence type="ECO:0000313" key="2">
    <source>
        <dbReference type="EMBL" id="PSR30474.1"/>
    </source>
</evidence>
<accession>A0A2T2X7I8</accession>
<evidence type="ECO:0000313" key="3">
    <source>
        <dbReference type="Proteomes" id="UP000242972"/>
    </source>
</evidence>
<keyword evidence="1" id="KW-0812">Transmembrane</keyword>